<dbReference type="Pfam" id="PF08242">
    <property type="entry name" value="Methyltransf_12"/>
    <property type="match status" value="1"/>
</dbReference>
<evidence type="ECO:0000313" key="14">
    <source>
        <dbReference type="EMBL" id="KAA8645749.1"/>
    </source>
</evidence>
<dbReference type="InterPro" id="IPR042099">
    <property type="entry name" value="ANL_N_sf"/>
</dbReference>
<dbReference type="InterPro" id="IPR049552">
    <property type="entry name" value="PKS_DH_N"/>
</dbReference>
<feature type="domain" description="Carrier" evidence="11">
    <location>
        <begin position="3588"/>
        <end position="3668"/>
    </location>
</feature>
<dbReference type="PROSITE" id="PS00606">
    <property type="entry name" value="KS3_1"/>
    <property type="match status" value="1"/>
</dbReference>
<dbReference type="OrthoDB" id="329835at2759"/>
<dbReference type="GO" id="GO:0031177">
    <property type="term" value="F:phosphopantetheine binding"/>
    <property type="evidence" value="ECO:0007669"/>
    <property type="project" value="InterPro"/>
</dbReference>
<dbReference type="InterPro" id="IPR014031">
    <property type="entry name" value="Ketoacyl_synth_C"/>
</dbReference>
<evidence type="ECO:0000256" key="4">
    <source>
        <dbReference type="ARBA" id="ARBA00022603"/>
    </source>
</evidence>
<dbReference type="InterPro" id="IPR032821">
    <property type="entry name" value="PKS_assoc"/>
</dbReference>
<dbReference type="InterPro" id="IPR010071">
    <property type="entry name" value="AA_adenyl_dom"/>
</dbReference>
<protein>
    <submittedName>
        <fullName evidence="14">Putative Nonribosomal peptide synthetase</fullName>
    </submittedName>
</protein>
<dbReference type="SMART" id="SM00827">
    <property type="entry name" value="PKS_AT"/>
    <property type="match status" value="1"/>
</dbReference>
<evidence type="ECO:0000259" key="11">
    <source>
        <dbReference type="PROSITE" id="PS50075"/>
    </source>
</evidence>
<dbReference type="Pfam" id="PF00109">
    <property type="entry name" value="ketoacyl-synt"/>
    <property type="match status" value="1"/>
</dbReference>
<feature type="region of interest" description="N-terminal hotdog fold" evidence="9">
    <location>
        <begin position="941"/>
        <end position="1077"/>
    </location>
</feature>
<dbReference type="SUPFAM" id="SSF51735">
    <property type="entry name" value="NAD(P)-binding Rossmann-fold domains"/>
    <property type="match status" value="2"/>
</dbReference>
<dbReference type="SMART" id="SM00822">
    <property type="entry name" value="PKS_KR"/>
    <property type="match status" value="1"/>
</dbReference>
<dbReference type="PANTHER" id="PTHR43775:SF20">
    <property type="entry name" value="HYBRID PKS-NRPS SYNTHETASE APDA"/>
    <property type="match status" value="1"/>
</dbReference>
<organism evidence="14 15">
    <name type="scientific">Aspergillus tanneri</name>
    <dbReference type="NCBI Taxonomy" id="1220188"/>
    <lineage>
        <taxon>Eukaryota</taxon>
        <taxon>Fungi</taxon>
        <taxon>Dikarya</taxon>
        <taxon>Ascomycota</taxon>
        <taxon>Pezizomycotina</taxon>
        <taxon>Eurotiomycetes</taxon>
        <taxon>Eurotiomycetidae</taxon>
        <taxon>Eurotiales</taxon>
        <taxon>Aspergillaceae</taxon>
        <taxon>Aspergillus</taxon>
        <taxon>Aspergillus subgen. Circumdati</taxon>
    </lineage>
</organism>
<reference evidence="14 15" key="1">
    <citation type="submission" date="2019-08" db="EMBL/GenBank/DDBJ databases">
        <title>The genome sequence of a newly discovered highly antifungal drug resistant Aspergillus species, Aspergillus tanneri NIH 1004.</title>
        <authorList>
            <person name="Mounaud S."/>
            <person name="Singh I."/>
            <person name="Joardar V."/>
            <person name="Pakala S."/>
            <person name="Pakala S."/>
            <person name="Venepally P."/>
            <person name="Chung J.K."/>
            <person name="Losada L."/>
            <person name="Nierman W.C."/>
        </authorList>
    </citation>
    <scope>NUCLEOTIDE SEQUENCE [LARGE SCALE GENOMIC DNA]</scope>
    <source>
        <strain evidence="14 15">NIH1004</strain>
    </source>
</reference>
<evidence type="ECO:0000256" key="1">
    <source>
        <dbReference type="ARBA" id="ARBA00022450"/>
    </source>
</evidence>
<proteinExistence type="inferred from homology"/>
<dbReference type="SMART" id="SM00825">
    <property type="entry name" value="PKS_KS"/>
    <property type="match status" value="1"/>
</dbReference>
<feature type="domain" description="Carrier" evidence="11">
    <location>
        <begin position="2408"/>
        <end position="2485"/>
    </location>
</feature>
<dbReference type="Pfam" id="PF00550">
    <property type="entry name" value="PP-binding"/>
    <property type="match status" value="2"/>
</dbReference>
<dbReference type="InterPro" id="IPR036291">
    <property type="entry name" value="NAD(P)-bd_dom_sf"/>
</dbReference>
<evidence type="ECO:0000256" key="6">
    <source>
        <dbReference type="ARBA" id="ARBA00022737"/>
    </source>
</evidence>
<dbReference type="InterPro" id="IPR020841">
    <property type="entry name" value="PKS_Beta-ketoAc_synthase_dom"/>
</dbReference>
<dbReference type="Proteomes" id="UP000324241">
    <property type="component" value="Unassembled WGS sequence"/>
</dbReference>
<dbReference type="InterPro" id="IPR020845">
    <property type="entry name" value="AMP-binding_CS"/>
</dbReference>
<evidence type="ECO:0000256" key="5">
    <source>
        <dbReference type="ARBA" id="ARBA00022679"/>
    </source>
</evidence>
<comment type="caution">
    <text evidence="14">The sequence shown here is derived from an EMBL/GenBank/DDBJ whole genome shotgun (WGS) entry which is preliminary data.</text>
</comment>
<dbReference type="SUPFAM" id="SSF53335">
    <property type="entry name" value="S-adenosyl-L-methionine-dependent methyltransferases"/>
    <property type="match status" value="1"/>
</dbReference>
<dbReference type="SUPFAM" id="SSF53901">
    <property type="entry name" value="Thiolase-like"/>
    <property type="match status" value="1"/>
</dbReference>
<dbReference type="Gene3D" id="3.40.47.10">
    <property type="match status" value="1"/>
</dbReference>
<dbReference type="Gene3D" id="3.40.50.12780">
    <property type="entry name" value="N-terminal domain of ligase-like"/>
    <property type="match status" value="1"/>
</dbReference>
<accession>A0A5M9MMQ7</accession>
<dbReference type="NCBIfam" id="TIGR01733">
    <property type="entry name" value="AA-adenyl-dom"/>
    <property type="match status" value="1"/>
</dbReference>
<dbReference type="InterPro" id="IPR016036">
    <property type="entry name" value="Malonyl_transacylase_ACP-bd"/>
</dbReference>
<dbReference type="Gene3D" id="3.30.300.30">
    <property type="match status" value="1"/>
</dbReference>
<dbReference type="PROSITE" id="PS52004">
    <property type="entry name" value="KS3_2"/>
    <property type="match status" value="1"/>
</dbReference>
<dbReference type="GO" id="GO:0009403">
    <property type="term" value="P:toxin biosynthetic process"/>
    <property type="evidence" value="ECO:0007669"/>
    <property type="project" value="UniProtKB-ARBA"/>
</dbReference>
<dbReference type="SUPFAM" id="SSF52151">
    <property type="entry name" value="FabD/lysophospholipase-like"/>
    <property type="match status" value="1"/>
</dbReference>
<dbReference type="CDD" id="cd00833">
    <property type="entry name" value="PKS"/>
    <property type="match status" value="1"/>
</dbReference>
<dbReference type="Pfam" id="PF00698">
    <property type="entry name" value="Acyl_transf_1"/>
    <property type="match status" value="1"/>
</dbReference>
<dbReference type="SUPFAM" id="SSF56801">
    <property type="entry name" value="Acetyl-CoA synthetase-like"/>
    <property type="match status" value="1"/>
</dbReference>
<dbReference type="InterPro" id="IPR000873">
    <property type="entry name" value="AMP-dep_synth/lig_dom"/>
</dbReference>
<dbReference type="InterPro" id="IPR020807">
    <property type="entry name" value="PKS_DH"/>
</dbReference>
<dbReference type="Pfam" id="PF14765">
    <property type="entry name" value="PS-DH"/>
    <property type="match status" value="1"/>
</dbReference>
<dbReference type="Pfam" id="PF00668">
    <property type="entry name" value="Condensation"/>
    <property type="match status" value="1"/>
</dbReference>
<dbReference type="InterPro" id="IPR006162">
    <property type="entry name" value="Ppantetheine_attach_site"/>
</dbReference>
<dbReference type="PROSITE" id="PS00012">
    <property type="entry name" value="PHOSPHOPANTETHEINE"/>
    <property type="match status" value="1"/>
</dbReference>
<dbReference type="Gene3D" id="3.30.559.30">
    <property type="entry name" value="Nonribosomal peptide synthetase, condensation domain"/>
    <property type="match status" value="1"/>
</dbReference>
<dbReference type="Gene3D" id="3.10.129.110">
    <property type="entry name" value="Polyketide synthase dehydratase"/>
    <property type="match status" value="1"/>
</dbReference>
<dbReference type="InterPro" id="IPR045851">
    <property type="entry name" value="AMP-bd_C_sf"/>
</dbReference>
<evidence type="ECO:0000256" key="7">
    <source>
        <dbReference type="ARBA" id="ARBA00023268"/>
    </source>
</evidence>
<dbReference type="InterPro" id="IPR016039">
    <property type="entry name" value="Thiolase-like"/>
</dbReference>
<dbReference type="InterPro" id="IPR013120">
    <property type="entry name" value="FAR_NAD-bd"/>
</dbReference>
<feature type="active site" description="Proton donor; for dehydratase activity" evidence="9">
    <location>
        <position position="1155"/>
    </location>
</feature>
<dbReference type="PROSITE" id="PS00455">
    <property type="entry name" value="AMP_BINDING"/>
    <property type="match status" value="1"/>
</dbReference>
<dbReference type="GO" id="GO:0004312">
    <property type="term" value="F:fatty acid synthase activity"/>
    <property type="evidence" value="ECO:0007669"/>
    <property type="project" value="TreeGrafter"/>
</dbReference>
<dbReference type="InterPro" id="IPR013217">
    <property type="entry name" value="Methyltransf_12"/>
</dbReference>
<dbReference type="Pfam" id="PF16197">
    <property type="entry name" value="KAsynt_C_assoc"/>
    <property type="match status" value="1"/>
</dbReference>
<dbReference type="Gene3D" id="3.40.50.150">
    <property type="entry name" value="Vaccinia Virus protein VP39"/>
    <property type="match status" value="1"/>
</dbReference>
<dbReference type="InterPro" id="IPR014030">
    <property type="entry name" value="Ketoacyl_synth_N"/>
</dbReference>
<dbReference type="InterPro" id="IPR029063">
    <property type="entry name" value="SAM-dependent_MTases_sf"/>
</dbReference>
<feature type="domain" description="PKS/mFAS DH" evidence="13">
    <location>
        <begin position="941"/>
        <end position="1245"/>
    </location>
</feature>
<dbReference type="GeneID" id="54329870"/>
<dbReference type="InterPro" id="IPR016035">
    <property type="entry name" value="Acyl_Trfase/lysoPLipase"/>
</dbReference>
<dbReference type="InterPro" id="IPR036736">
    <property type="entry name" value="ACP-like_sf"/>
</dbReference>
<dbReference type="SUPFAM" id="SSF55048">
    <property type="entry name" value="Probable ACP-binding domain of malonyl-CoA ACP transacylase"/>
    <property type="match status" value="1"/>
</dbReference>
<dbReference type="Pfam" id="PF00501">
    <property type="entry name" value="AMP-binding"/>
    <property type="match status" value="1"/>
</dbReference>
<keyword evidence="4" id="KW-0489">Methyltransferase</keyword>
<dbReference type="SUPFAM" id="SSF52777">
    <property type="entry name" value="CoA-dependent acyltransferases"/>
    <property type="match status" value="2"/>
</dbReference>
<dbReference type="Pfam" id="PF02801">
    <property type="entry name" value="Ketoacyl-synt_C"/>
    <property type="match status" value="1"/>
</dbReference>
<dbReference type="SUPFAM" id="SSF47336">
    <property type="entry name" value="ACP-like"/>
    <property type="match status" value="2"/>
</dbReference>
<sequence length="4028" mass="442649">MNLNEPIAIIGSSCRFPGGASNASKLWDLLHAPRDLLSTIPPDRFDPAGFYHPNGEHHGASNVQHSYLLDEDPRLFDAPFFSLNAREAEAMDPQHRILLETVYECLETAGVTIQQLQNTATGVYVGLMTNDYHDIHLRDMETIPKYTGTGTTRSILSNRVSYFFNWKGPSMTIDTACSSSLVAVHLAVQSLRSGETPVAIAAGTNLIFGPEMYVIESKLRMLSPHGRSRMWDSNADGYGRGEGVAAVMLKPLAAAIRDGDAIECIIRETGVNQDGRTPGITMPSSRSQEALIRQTYRRAGLDLARNEDRPQFFEAHGTGTAVGDPLEAEAISRAFFGADVSTEDQQFGILHVGGIKTIIGHLEGAAGIAGLLKASLAIQNKIIPPNLHLDELNPRILPFTGHLRIPTEPIPWPSMSDRGVRRASVNSFGFGGTNAHAILESFDEVRLPSPPVSPLLTPLVFSANSDASLVNMVKAFAGYLKSMRPPYMLDLAWTLQAKRTELPYRKAFAGSNLQDFIAEMEKAIQVSKGVSSGTLGTRSLDATQSHDQKILGIFTGQGAQWPSMGAGLLQSSDIFAQTIQNLEDSLRELPDKPTWSLRDELSATGSSSRVHLAEISQPLCTAVQLALVDLLNAAGVRMCAVVGHSSGEIGAAYAAGVISARDAIRIAYYRGVHAKHAAGKGGQSGSMMAAGVSFQEAQSLCDDPRYAGRISVAASNAPSTVTISGDKDAIEELKTQLDQKQIFARVLKVDKAYHSHHMLPCAGLYRQSLDNCAIEVRSQCGISWVSSVYEGSVSMSRFNADTLSSHYWVANMTQPVLFSQAVQRAIVDHGPFDVAIEIGPHAALKGPTTQTIKACSNHSIPYHGTLDRGNKDTIAFSSSLGFIWERLGAQGIQLDQFTRSLLDRPPILQKGLPGYQWDHKQTYWKESRLSKNFRMRKQRVHELLGIQSPDHVEGHDLRWRNILRVDEMPWLRGHKFQNEILFPAAGHVALALEASKVLLLSAGQDVRLIELERISIGKAITLDETAPGVETCFSLRRVGSDDGTIVADFACYACANETTGVMDPCSSGRLKLYLGVQHPGDEILPTRPDPVPGLVPVDSDEFYESMIQIGLDYTGEFRHLQDISRTRRYARSSTRKPVANPDFADTLMVHPALLDMCFQTVIAAFCHPGDGSLWTPYLPTSIERIRINPQVGNPHEDLLVDIEAHIVEETSTNISGNLSAYNSNGQQMIQLDALVCKSFAKETSTTDRLLFAETDWKPAVMPGEESSATTGQSEHRSNVLEVIEANERVALYYLRTLREKFPSEEVATFAWWYQRIFDFADHLLPIVANGSHSSLRAEWLNDTYETVQRLVSRFPDQIDLQLVVEVGENLPTYVRGTVPLLEVMMKEDRLTRLYQEGLGVPEVNRELSSIAKQLSHQYPNMRILEIGAGTGGMTREVLQQIGGAFGSYTFTDISTGFFEKAQESLQTEHIHKIVFSALDIEKDPEAQGYAEGSYDVIIASNVLHATRRLGETVSNVRRLLRPGGYLLLNEVTGDMLRLKFIMSGLPGWWLGADDGRLYAPTINPTQWDQTLSDAGFSGVDIIRQDFNVTSKQSLSVIASQAVDAMVDFLREPLLSPYMAPEVQALFIVGGKSLPVRRLARSIARQLSGWTQDITFVDDLLALEAAGPDSGFTVICLDDLDEPVLQTTTPEKLQVLQFLFSGAKHILYLTRGSRDNSPYSMAMYGLGRTMLFEHPNLQMQFIDIRQLGDVTGRIIAEDLLRLVAAEDLDPSYLWTVEPEIAYVSGQKQIQRLVANQRLNNQLNSSRRLITESVRMDQWQLELIRHGRRQTSLQKRESRQRLAANVPSGHVFLDILLSLANPVGYLDHSPSYLSIGRTNDDSQQYVVMSSELTSSMVVPMDAAFAIPEIRHTDLAGTLRLIGMRLMAQKLLSLVQPYGFVVLHEPDSAFATIALHVAAEKDVHVALTTTNAQFRSTKPWIWLHPFESTSTLARALPSGANLLVSFAVDEFDPGKSGELPVRIANVLGKKCLSLSVEQLRSTEIPCSSSESLPGSEDIVRYISWAHQQTLSEMPPVLNIREMREEDTINGPDNLFPVVSWRPNSPVTVPLYPTVTDCLFSPHKTYVLFGLSGEIGRSLTDYMVEKGARYIVLTSRRPPTADAWVERHQAQGVIVMLQANDVTQKQDVIDLIAQINATMPPIGGIVNGAMVLQDKLFSNMTLDDWNSVVRPKIEGSRNLDDCFSAEKSLEFFIMLSSLASVIGNSGQSNYNAGNMYCCALAANRRQRGLAASVLDIGKIVGIGYVARNRKAVIALRSHKFQPISESLFHHMFAEAVISGRPDSGRQPVLTTGMQKRVGLADEDSAPPLWLNNPRFAHMKWEDKMHLEEESGHSASVRVPVKDQLDAAKNVSQAEEILCSAFATRLATILQMSPDSLARRAPLVDIGIDSLIAVEVRSWFLKELNVDVPVLKVIGGASILDVCRDVLPRLSLKIADGPTFTESPIEPRILYPVEELQEKGSTVPVVETAEGESSGSGETFEDESITTGSPTIPSTPCESKSGGILTPREETDSCDLKIGSSLPDALSINNDQAATRPRDLKIIRSAPLSHAQQRMWMANLYTADPTAYNVAFAWRLKGTLDVHRFESALGAVLSRHEALHTAFRVDETTKEPKQIAFERDSTVLQVKDIKGGNGVHAEFVNNRNHVFDLVNGETITASLIKVSPAVNVFLLCYHHIVMDGIGLRIFLHDLNQQYLSSGIQGPALQCLDYAIAERERPNPDIEGHLKYWKQQFRAPMEPLPLLPLARVGSRVPLDANDTFTAHAFVKKEVVAQIKESSRQSSATSFHFYAAALQVLLYQLLSGSVEEFCFGVADANRHNDRYVDTVGFFMNLLPVRLRLQGQQSFAELLKNTKTSIYGALAHSKVPFGVLLEKLKVLRSSRHNPLFQVLLNYTLGLREMGNLASCQMDMVEIQDAATGCDLVVSIVETVGQDTAISFTMQRSMYLEEDCRRIINIYVDLLAQLSQLPGMAVNQSLLHPDPNPSLSLDVGRGPRIETWKDWTSTVSHQVDVAMHKYASDFAVKMGFSNEAISYAALDEEVGKFARALADLGVVPSSIVAILAQPSISMIVSILAILRVGGTYLPLDPRNPHGRLSSILTDSSPLILLCDGQMEDLATGLGTEHKIPVKQMASLAISNSPDGPYGHNLSDPDLPAFILYTSGSTGAPKGIALNHRNWINQFAAVTGKYNFKQEVVLQQSSPGFDMAIEQIFIALCNGGTIVLAPGSIRGDSVELSRLIMEENVTYTMAVPSEYLVMLHYGAEYLRRCHGWKYAFCGGEKVTDRLRIDFKALFLPQLQLINVYGPTETTVSCCRGVVPLDLGNSKQNHDFCPVGQVLPNYHVYIIGPEGHVVPTGFPGEIHIGGVGVGKGYLTRPEESRRRFLPASSLPAAGLDTIYRTGDRGRLLDDGSLVFLGRIDGDSQIKLRGQRVDLDDIAHTLLNASKGNLANARVSARGSDEDIFLVAFVVFSKDCPVVDTERRAYLKQLRQTLPLARYMCPAAIIPLTEFPLGVNGKIDGAALNAIDLPATVNTDPALTDLTEDETALLALWQEVLPTAAVAGLDIVKDTDFFEAGGNSLSLVRLQASIEQRLGPRIPLVELVDFCSLQSMARRLRSAESLTSNHIVWEDEAAVPDISELRFASLSSDGHLSESDNNGKVVVLTGASGFLGQHILQQLIDSSDISEIHCIAVRSSSSSEKLRAFQSPKITIYSGDLCLPRLGLDPSDAESLATRADIIIHNGADVSFLKSYSSLKKANVDSTAEVIRLSALRRVPIQFVSSAGVAGFVPRKDLPLREISVAAYPPASETGSHGYQAAKWVSERLLEKASKRYGMKVIVHRPTGIIGKEAPRTDILRNFLHYSQRLGTAPDMDGWDGYFDLVDVGLVAQRLVAGTRVSASSASSMPVQVVHTCNEDAFPVQELGVYLEQKHGTSFGTLPMLEWIERAVEDGMDEMVGLYLREVTTRRIGWYPRVTSDARS</sequence>
<feature type="domain" description="Ketosynthase family 3 (KS3)" evidence="12">
    <location>
        <begin position="4"/>
        <end position="441"/>
    </location>
</feature>
<evidence type="ECO:0000256" key="3">
    <source>
        <dbReference type="ARBA" id="ARBA00022598"/>
    </source>
</evidence>
<dbReference type="VEuPathDB" id="FungiDB:EYZ11_001244"/>
<dbReference type="GO" id="GO:0032259">
    <property type="term" value="P:methylation"/>
    <property type="evidence" value="ECO:0007669"/>
    <property type="project" value="UniProtKB-KW"/>
</dbReference>
<dbReference type="Gene3D" id="3.40.50.720">
    <property type="entry name" value="NAD(P)-binding Rossmann-like Domain"/>
    <property type="match status" value="2"/>
</dbReference>
<evidence type="ECO:0000259" key="13">
    <source>
        <dbReference type="PROSITE" id="PS52019"/>
    </source>
</evidence>
<dbReference type="SMART" id="SM00826">
    <property type="entry name" value="PKS_DH"/>
    <property type="match status" value="1"/>
</dbReference>
<evidence type="ECO:0000313" key="15">
    <source>
        <dbReference type="Proteomes" id="UP000324241"/>
    </source>
</evidence>
<name>A0A5M9MMQ7_9EURO</name>
<dbReference type="InterPro" id="IPR001242">
    <property type="entry name" value="Condensation_dom"/>
</dbReference>
<dbReference type="InterPro" id="IPR057326">
    <property type="entry name" value="KR_dom"/>
</dbReference>
<keyword evidence="7" id="KW-0511">Multifunctional enzyme</keyword>
<evidence type="ECO:0000259" key="12">
    <source>
        <dbReference type="PROSITE" id="PS52004"/>
    </source>
</evidence>
<feature type="region of interest" description="C-terminal hotdog fold" evidence="9">
    <location>
        <begin position="1094"/>
        <end position="1245"/>
    </location>
</feature>
<evidence type="ECO:0000256" key="8">
    <source>
        <dbReference type="ARBA" id="ARBA00029443"/>
    </source>
</evidence>
<dbReference type="GO" id="GO:0004315">
    <property type="term" value="F:3-oxoacyl-[acyl-carrier-protein] synthase activity"/>
    <property type="evidence" value="ECO:0007669"/>
    <property type="project" value="InterPro"/>
</dbReference>
<dbReference type="GO" id="GO:0006633">
    <property type="term" value="P:fatty acid biosynthetic process"/>
    <property type="evidence" value="ECO:0007669"/>
    <property type="project" value="InterPro"/>
</dbReference>
<dbReference type="InterPro" id="IPR018201">
    <property type="entry name" value="Ketoacyl_synth_AS"/>
</dbReference>
<dbReference type="InterPro" id="IPR014043">
    <property type="entry name" value="Acyl_transferase_dom"/>
</dbReference>
<dbReference type="GO" id="GO:0008168">
    <property type="term" value="F:methyltransferase activity"/>
    <property type="evidence" value="ECO:0007669"/>
    <property type="project" value="UniProtKB-KW"/>
</dbReference>
<comment type="similarity">
    <text evidence="8">In the C-terminal section; belongs to the NRP synthetase family.</text>
</comment>
<dbReference type="CDD" id="cd05930">
    <property type="entry name" value="A_NRPS"/>
    <property type="match status" value="1"/>
</dbReference>
<dbReference type="CDD" id="cd19532">
    <property type="entry name" value="C_PKS-NRPS"/>
    <property type="match status" value="1"/>
</dbReference>
<gene>
    <name evidence="14" type="ORF">ATNIH1004_007168</name>
</gene>
<dbReference type="PROSITE" id="PS50075">
    <property type="entry name" value="CARRIER"/>
    <property type="match status" value="2"/>
</dbReference>
<dbReference type="InterPro" id="IPR042104">
    <property type="entry name" value="PKS_dehydratase_sf"/>
</dbReference>
<dbReference type="FunFam" id="3.40.47.10:FF:000019">
    <property type="entry name" value="Polyketide synthase type I"/>
    <property type="match status" value="1"/>
</dbReference>
<dbReference type="InterPro" id="IPR049551">
    <property type="entry name" value="PKS_DH_C"/>
</dbReference>
<dbReference type="InterPro" id="IPR050091">
    <property type="entry name" value="PKS_NRPS_Biosynth_Enz"/>
</dbReference>
<dbReference type="SMART" id="SM00823">
    <property type="entry name" value="PKS_PP"/>
    <property type="match status" value="2"/>
</dbReference>
<dbReference type="InterPro" id="IPR013968">
    <property type="entry name" value="PKS_KR"/>
</dbReference>
<dbReference type="Gene3D" id="3.30.559.10">
    <property type="entry name" value="Chloramphenicol acetyltransferase-like domain"/>
    <property type="match status" value="1"/>
</dbReference>
<evidence type="ECO:0000256" key="2">
    <source>
        <dbReference type="ARBA" id="ARBA00022553"/>
    </source>
</evidence>
<dbReference type="InterPro" id="IPR049900">
    <property type="entry name" value="PKS_mFAS_DH"/>
</dbReference>
<dbReference type="PANTHER" id="PTHR43775">
    <property type="entry name" value="FATTY ACID SYNTHASE"/>
    <property type="match status" value="1"/>
</dbReference>
<feature type="region of interest" description="Disordered" evidence="10">
    <location>
        <begin position="2516"/>
        <end position="2565"/>
    </location>
</feature>
<dbReference type="EMBL" id="QUQM01000007">
    <property type="protein sequence ID" value="KAA8645749.1"/>
    <property type="molecule type" value="Genomic_DNA"/>
</dbReference>
<keyword evidence="6" id="KW-0677">Repeat</keyword>
<dbReference type="InterPro" id="IPR009081">
    <property type="entry name" value="PP-bd_ACP"/>
</dbReference>
<keyword evidence="5" id="KW-0808">Transferase</keyword>
<dbReference type="InterPro" id="IPR020806">
    <property type="entry name" value="PKS_PP-bd"/>
</dbReference>
<feature type="active site" description="Proton acceptor; for dehydratase activity" evidence="9">
    <location>
        <position position="974"/>
    </location>
</feature>
<dbReference type="Pfam" id="PF21089">
    <property type="entry name" value="PKS_DH_N"/>
    <property type="match status" value="1"/>
</dbReference>
<dbReference type="RefSeq" id="XP_033425110.1">
    <property type="nucleotide sequence ID" value="XM_033571795.1"/>
</dbReference>
<dbReference type="Gene3D" id="1.10.1200.10">
    <property type="entry name" value="ACP-like"/>
    <property type="match status" value="2"/>
</dbReference>
<dbReference type="Gene3D" id="3.40.366.10">
    <property type="entry name" value="Malonyl-Coenzyme A Acyl Carrier Protein, domain 2"/>
    <property type="match status" value="1"/>
</dbReference>
<dbReference type="PROSITE" id="PS52019">
    <property type="entry name" value="PKS_MFAS_DH"/>
    <property type="match status" value="1"/>
</dbReference>
<dbReference type="Pfam" id="PF08659">
    <property type="entry name" value="KR"/>
    <property type="match status" value="1"/>
</dbReference>
<evidence type="ECO:0000256" key="9">
    <source>
        <dbReference type="PROSITE-ProRule" id="PRU01363"/>
    </source>
</evidence>
<feature type="compositionally biased region" description="Low complexity" evidence="10">
    <location>
        <begin position="2540"/>
        <end position="2551"/>
    </location>
</feature>
<keyword evidence="2" id="KW-0597">Phosphoprotein</keyword>
<evidence type="ECO:0000256" key="10">
    <source>
        <dbReference type="SAM" id="MobiDB-lite"/>
    </source>
</evidence>
<dbReference type="Pfam" id="PF07993">
    <property type="entry name" value="NAD_binding_4"/>
    <property type="match status" value="1"/>
</dbReference>
<keyword evidence="1" id="KW-0596">Phosphopantetheine</keyword>
<dbReference type="InterPro" id="IPR001227">
    <property type="entry name" value="Ac_transferase_dom_sf"/>
</dbReference>
<dbReference type="InterPro" id="IPR023213">
    <property type="entry name" value="CAT-like_dom_sf"/>
</dbReference>
<dbReference type="CDD" id="cd02440">
    <property type="entry name" value="AdoMet_MTases"/>
    <property type="match status" value="1"/>
</dbReference>
<keyword evidence="3" id="KW-0436">Ligase</keyword>
<dbReference type="GO" id="GO:0016874">
    <property type="term" value="F:ligase activity"/>
    <property type="evidence" value="ECO:0007669"/>
    <property type="project" value="UniProtKB-KW"/>
</dbReference>